<feature type="compositionally biased region" description="Low complexity" evidence="1">
    <location>
        <begin position="399"/>
        <end position="415"/>
    </location>
</feature>
<feature type="region of interest" description="Disordered" evidence="1">
    <location>
        <begin position="750"/>
        <end position="934"/>
    </location>
</feature>
<protein>
    <submittedName>
        <fullName evidence="2">Uncharacterized protein</fullName>
    </submittedName>
</protein>
<feature type="region of interest" description="Disordered" evidence="1">
    <location>
        <begin position="431"/>
        <end position="575"/>
    </location>
</feature>
<keyword evidence="3" id="KW-1185">Reference proteome</keyword>
<proteinExistence type="predicted"/>
<feature type="compositionally biased region" description="Low complexity" evidence="1">
    <location>
        <begin position="1161"/>
        <end position="1171"/>
    </location>
</feature>
<dbReference type="EMBL" id="KV425597">
    <property type="protein sequence ID" value="KZT22296.1"/>
    <property type="molecule type" value="Genomic_DNA"/>
</dbReference>
<feature type="region of interest" description="Disordered" evidence="1">
    <location>
        <begin position="1294"/>
        <end position="1332"/>
    </location>
</feature>
<feature type="region of interest" description="Disordered" evidence="1">
    <location>
        <begin position="608"/>
        <end position="725"/>
    </location>
</feature>
<accession>A0A165QDY1</accession>
<feature type="compositionally biased region" description="Low complexity" evidence="1">
    <location>
        <begin position="669"/>
        <end position="679"/>
    </location>
</feature>
<feature type="compositionally biased region" description="Low complexity" evidence="1">
    <location>
        <begin position="687"/>
        <end position="700"/>
    </location>
</feature>
<dbReference type="STRING" id="1314782.A0A165QDY1"/>
<feature type="compositionally biased region" description="Basic and acidic residues" evidence="1">
    <location>
        <begin position="53"/>
        <end position="63"/>
    </location>
</feature>
<feature type="region of interest" description="Disordered" evidence="1">
    <location>
        <begin position="45"/>
        <end position="75"/>
    </location>
</feature>
<dbReference type="OrthoDB" id="3271284at2759"/>
<feature type="compositionally biased region" description="Pro residues" evidence="1">
    <location>
        <begin position="653"/>
        <end position="665"/>
    </location>
</feature>
<sequence length="1332" mass="142884">MLSFMNRTTRRKAKKIDVTSIKHMQSLPSPESFTSPGIVDIKAAPLSVNRSNIGEEREQGDRRHQTRLASPKVQLELSSEPLSTFFPPELLRETPSHPTGLEVRIAPARTDSRRAFETAARNAKESEGNQHGRPAGSSANVDSPKEQAMNPGRRLPPAPIQIPLVNDAKTQIQRSASEGTAKSHPYASARWPFSDPDTRPGSMVDVDTELDNMSTISGTTLAQAFMANSGFTLTGSESRPRSGGISRQDSATLPRGEHPFINSPYWRDRRISANGEIVLSARSDSNSDIPPVPPVPTSALLLDIPPEMHSRPSSAVSYLGSDGESKASDTQIPSQTPPVNTRRGSARLHPNEPLNIRRISRISESSSPAPSTPEHSQQPSSAGSSRSAGQQDRTPPSSAPVSSSLSHLSESSSARSGEDIDHILDDYEFLSPMDNRLPGPHTASSSQLTVPSSTMPRSKSQRKDSTLSGRVIYSEKPELNIASAGSSSRASAVSQDKQPQRSTNLLPIGERSRSSSVSQSSVPLDDDTHGLSTSAPQRRLSRTIRRSEWPSSATSPAMSSPPVDDPPQSPDPLDNILLPVTRSIFIHQRSGSIPSPIRVVREPAFSLGIPVDEGDQTNESSTPSTGSGRHQQTFPETPRLFSPMWTPDTASAPPVPAVPPSPLPPQTRVVSANVVSSSAQTPRAEQSSSSWATTAPATVSDVGHRSRTATALTPTPTKESPPVTPHAQIVTITGSEMDVDPVAVQTPLPLSPLPLSRQPSPVPPGPVFSTPSPVVTQAEGPSKSASGTGTSEVNDVGSGLLEVPLPPTSSRVDITPSSPGSPVSSHRRAPPGPLPRRPRTPLEEPSLTILTPTFMPPPSYQAAVNDTPLRESSVPEYHLSQTSQNSPPAGSRRSARPRPPLPIGPRRPSQPGVHPFPTLAATGRERNGSVSSLASNAFPYRPSTPLSSPLRFQTVPVRFRGYTIDMAKWTFTSQQLQAIVSRAIVHSSHASSIRILSLDVLDSELPEEVRRLENLSGDLKTRYKLLARKRAALLGMFFVSQSDPNGAMDYSPRQRSFEDLTETCTSLDQVVEELHMVNDQIYQLKRLMDVHSSSALAMALRKLNASWAKKAAEVESLKTRVAALEAERDEAWKQAEDVAHDFDDLQNRLNENHDAGRQTPSSAMSASRRSSRVLVARKASLRASKAGLRPSSARRSVRLSTGSSQRASSVPVLSAARSTFSSDDVPPVPPIPPRRPGIDTSGLASRSSMGVSSGAVTALSAERAMVEAQLCDMLGITVGDLDNRASRRLSLTGLEGSARASSASPLQRRVSLPANPTDLGKFYDAMTSDSSW</sequence>
<feature type="compositionally biased region" description="Polar residues" evidence="1">
    <location>
        <begin position="617"/>
        <end position="635"/>
    </location>
</feature>
<feature type="compositionally biased region" description="Polar residues" evidence="1">
    <location>
        <begin position="783"/>
        <end position="793"/>
    </location>
</feature>
<feature type="compositionally biased region" description="Low complexity" evidence="1">
    <location>
        <begin position="767"/>
        <end position="777"/>
    </location>
</feature>
<reference evidence="2 3" key="1">
    <citation type="journal article" date="2016" name="Mol. Biol. Evol.">
        <title>Comparative Genomics of Early-Diverging Mushroom-Forming Fungi Provides Insights into the Origins of Lignocellulose Decay Capabilities.</title>
        <authorList>
            <person name="Nagy L.G."/>
            <person name="Riley R."/>
            <person name="Tritt A."/>
            <person name="Adam C."/>
            <person name="Daum C."/>
            <person name="Floudas D."/>
            <person name="Sun H."/>
            <person name="Yadav J.S."/>
            <person name="Pangilinan J."/>
            <person name="Larsson K.H."/>
            <person name="Matsuura K."/>
            <person name="Barry K."/>
            <person name="Labutti K."/>
            <person name="Kuo R."/>
            <person name="Ohm R.A."/>
            <person name="Bhattacharya S.S."/>
            <person name="Shirouzu T."/>
            <person name="Yoshinaga Y."/>
            <person name="Martin F.M."/>
            <person name="Grigoriev I.V."/>
            <person name="Hibbett D.S."/>
        </authorList>
    </citation>
    <scope>NUCLEOTIDE SEQUENCE [LARGE SCALE GENOMIC DNA]</scope>
    <source>
        <strain evidence="2 3">HHB14362 ss-1</strain>
    </source>
</reference>
<feature type="region of interest" description="Disordered" evidence="1">
    <location>
        <begin position="233"/>
        <end position="262"/>
    </location>
</feature>
<dbReference type="Proteomes" id="UP000076761">
    <property type="component" value="Unassembled WGS sequence"/>
</dbReference>
<feature type="region of interest" description="Disordered" evidence="1">
    <location>
        <begin position="1185"/>
        <end position="1247"/>
    </location>
</feature>
<feature type="compositionally biased region" description="Polar residues" evidence="1">
    <location>
        <begin position="328"/>
        <end position="343"/>
    </location>
</feature>
<feature type="region of interest" description="Disordered" evidence="1">
    <location>
        <begin position="174"/>
        <end position="200"/>
    </location>
</feature>
<name>A0A165QDY1_9AGAM</name>
<feature type="compositionally biased region" description="Low complexity" evidence="1">
    <location>
        <begin position="550"/>
        <end position="562"/>
    </location>
</feature>
<feature type="compositionally biased region" description="Low complexity" evidence="1">
    <location>
        <begin position="376"/>
        <end position="391"/>
    </location>
</feature>
<feature type="compositionally biased region" description="Low complexity" evidence="1">
    <location>
        <begin position="750"/>
        <end position="759"/>
    </location>
</feature>
<feature type="compositionally biased region" description="Basic and acidic residues" evidence="1">
    <location>
        <begin position="110"/>
        <end position="130"/>
    </location>
</feature>
<feature type="compositionally biased region" description="Polar residues" evidence="1">
    <location>
        <begin position="495"/>
        <end position="505"/>
    </location>
</feature>
<gene>
    <name evidence="2" type="ORF">NEOLEDRAFT_1181034</name>
</gene>
<organism evidence="2 3">
    <name type="scientific">Neolentinus lepideus HHB14362 ss-1</name>
    <dbReference type="NCBI Taxonomy" id="1314782"/>
    <lineage>
        <taxon>Eukaryota</taxon>
        <taxon>Fungi</taxon>
        <taxon>Dikarya</taxon>
        <taxon>Basidiomycota</taxon>
        <taxon>Agaricomycotina</taxon>
        <taxon>Agaricomycetes</taxon>
        <taxon>Gloeophyllales</taxon>
        <taxon>Gloeophyllaceae</taxon>
        <taxon>Neolentinus</taxon>
    </lineage>
</organism>
<feature type="compositionally biased region" description="Polar residues" evidence="1">
    <location>
        <begin position="808"/>
        <end position="824"/>
    </location>
</feature>
<dbReference type="InParanoid" id="A0A165QDY1"/>
<feature type="compositionally biased region" description="Polar residues" evidence="1">
    <location>
        <begin position="1198"/>
        <end position="1208"/>
    </location>
</feature>
<feature type="compositionally biased region" description="Polar residues" evidence="1">
    <location>
        <begin position="442"/>
        <end position="458"/>
    </location>
</feature>
<evidence type="ECO:0000313" key="2">
    <source>
        <dbReference type="EMBL" id="KZT22296.1"/>
    </source>
</evidence>
<feature type="compositionally biased region" description="Pro residues" evidence="1">
    <location>
        <begin position="1226"/>
        <end position="1235"/>
    </location>
</feature>
<feature type="compositionally biased region" description="Low complexity" evidence="1">
    <location>
        <begin position="482"/>
        <end position="494"/>
    </location>
</feature>
<evidence type="ECO:0000256" key="1">
    <source>
        <dbReference type="SAM" id="MobiDB-lite"/>
    </source>
</evidence>
<feature type="region of interest" description="Disordered" evidence="1">
    <location>
        <begin position="1151"/>
        <end position="1171"/>
    </location>
</feature>
<evidence type="ECO:0000313" key="3">
    <source>
        <dbReference type="Proteomes" id="UP000076761"/>
    </source>
</evidence>
<feature type="compositionally biased region" description="Polar residues" evidence="1">
    <location>
        <begin position="708"/>
        <end position="718"/>
    </location>
</feature>
<feature type="region of interest" description="Disordered" evidence="1">
    <location>
        <begin position="305"/>
        <end position="418"/>
    </location>
</feature>
<feature type="region of interest" description="Disordered" evidence="1">
    <location>
        <begin position="108"/>
        <end position="157"/>
    </location>
</feature>